<gene>
    <name evidence="2" type="ORF">SAMN04489714_0858</name>
</gene>
<evidence type="ECO:0000313" key="2">
    <source>
        <dbReference type="EMBL" id="SDT91605.1"/>
    </source>
</evidence>
<protein>
    <recommendedName>
        <fullName evidence="4">Cell division septum initiation DivIVA, interacts with FtsZ, MinD</fullName>
    </recommendedName>
</protein>
<name>A0ABY0V6S6_9ACTO</name>
<keyword evidence="3" id="KW-1185">Reference proteome</keyword>
<proteinExistence type="predicted"/>
<dbReference type="EMBL" id="LT629792">
    <property type="protein sequence ID" value="SDT91605.1"/>
    <property type="molecule type" value="Genomic_DNA"/>
</dbReference>
<dbReference type="RefSeq" id="WP_058236495.1">
    <property type="nucleotide sequence ID" value="NZ_LT629792.1"/>
</dbReference>
<dbReference type="Proteomes" id="UP000198976">
    <property type="component" value="Chromosome I"/>
</dbReference>
<evidence type="ECO:0000256" key="1">
    <source>
        <dbReference type="SAM" id="Coils"/>
    </source>
</evidence>
<accession>A0ABY0V6S6</accession>
<organism evidence="2 3">
    <name type="scientific">Schaalia radingae</name>
    <dbReference type="NCBI Taxonomy" id="131110"/>
    <lineage>
        <taxon>Bacteria</taxon>
        <taxon>Bacillati</taxon>
        <taxon>Actinomycetota</taxon>
        <taxon>Actinomycetes</taxon>
        <taxon>Actinomycetales</taxon>
        <taxon>Actinomycetaceae</taxon>
        <taxon>Schaalia</taxon>
    </lineage>
</organism>
<keyword evidence="1" id="KW-0175">Coiled coil</keyword>
<evidence type="ECO:0008006" key="4">
    <source>
        <dbReference type="Google" id="ProtNLM"/>
    </source>
</evidence>
<evidence type="ECO:0000313" key="3">
    <source>
        <dbReference type="Proteomes" id="UP000198976"/>
    </source>
</evidence>
<reference evidence="2 3" key="1">
    <citation type="submission" date="2016-10" db="EMBL/GenBank/DDBJ databases">
        <authorList>
            <person name="Varghese N."/>
            <person name="Submissions S."/>
        </authorList>
    </citation>
    <scope>NUCLEOTIDE SEQUENCE [LARGE SCALE GENOMIC DNA]</scope>
    <source>
        <strain evidence="2 3">DSM 9169</strain>
    </source>
</reference>
<sequence length="236" mass="25616">MAYDENVPSDEPSDSSEVYGPSTVIAALEQIEALVEEARSVPLSASVMVNRAEILDLIEQARAALPEDLVAADALVADADAVLGRADSAAEMTLTEARTQARTLTDEAREQAEHMIAEAQDKAQRTVAHAQEQAEHVANQARSDAENTLSDANAQAERLIASDRISQMAEDRARQLVGEAKNDARKLREGADRYVVKSLGELSDVLSDLHRRAQAGQRTILERASQEKTDISLDDE</sequence>
<feature type="coiled-coil region" evidence="1">
    <location>
        <begin position="120"/>
        <end position="162"/>
    </location>
</feature>